<evidence type="ECO:0000313" key="1">
    <source>
        <dbReference type="EMBL" id="TCT14290.1"/>
    </source>
</evidence>
<proteinExistence type="predicted"/>
<dbReference type="Pfam" id="PF07451">
    <property type="entry name" value="SpoVAD"/>
    <property type="match status" value="1"/>
</dbReference>
<protein>
    <submittedName>
        <fullName evidence="1">Stage V sporulation protein AD</fullName>
    </submittedName>
</protein>
<dbReference type="InterPro" id="IPR010894">
    <property type="entry name" value="SpoVAD"/>
</dbReference>
<dbReference type="EMBL" id="SMAL01000006">
    <property type="protein sequence ID" value="TCT14290.1"/>
    <property type="molecule type" value="Genomic_DNA"/>
</dbReference>
<dbReference type="Proteomes" id="UP000294902">
    <property type="component" value="Unassembled WGS sequence"/>
</dbReference>
<dbReference type="NCBIfam" id="TIGR02845">
    <property type="entry name" value="spore_V_AD"/>
    <property type="match status" value="1"/>
</dbReference>
<reference evidence="1 2" key="1">
    <citation type="submission" date="2019-03" db="EMBL/GenBank/DDBJ databases">
        <title>Genomic Encyclopedia of Type Strains, Phase IV (KMG-IV): sequencing the most valuable type-strain genomes for metagenomic binning, comparative biology and taxonomic classification.</title>
        <authorList>
            <person name="Goeker M."/>
        </authorList>
    </citation>
    <scope>NUCLEOTIDE SEQUENCE [LARGE SCALE GENOMIC DNA]</scope>
    <source>
        <strain evidence="1 2">DSM 24629</strain>
    </source>
</reference>
<sequence>MTKIIGKQSVQFENPPIILGFSSVVGPKEGQGPIGEYFDKIVEDPAWGEPNWELAESKFQKEAAKLAVQNASLAMTDIRYIFGGDLLNQLIASSFGLKDYQVPFFGLYGACSTMAESLQLASMSIDGGFAEYSLAITSSHYCSAEKQFRFPLELGTQRPPTASWTVTGSGAIVLGKQGKGPKITHITTGKIMDYGVTDAMNMGASMAPAAVDTLYNHFKDLGRTPADYDLIATGDLGIVGKALVKTMLYEKGYKLEDNYTDCGLEIFAAVTQDTHAGGSGCACSAVTLTGYFLKKMQSGELNRILIVPTGALLSPVSSNEGESVPGIAHAVVIEN</sequence>
<dbReference type="PIRSF" id="PIRSF011570">
    <property type="entry name" value="SpoVAD"/>
    <property type="match status" value="1"/>
</dbReference>
<evidence type="ECO:0000313" key="2">
    <source>
        <dbReference type="Proteomes" id="UP000294902"/>
    </source>
</evidence>
<name>A0A4R3MJJ2_9FIRM</name>
<gene>
    <name evidence="1" type="ORF">EDC18_10687</name>
</gene>
<dbReference type="NCBIfam" id="NF006160">
    <property type="entry name" value="PRK08304.1"/>
    <property type="match status" value="1"/>
</dbReference>
<dbReference type="SUPFAM" id="SSF53901">
    <property type="entry name" value="Thiolase-like"/>
    <property type="match status" value="1"/>
</dbReference>
<dbReference type="InterPro" id="IPR038369">
    <property type="entry name" value="SpoVAD_sf"/>
</dbReference>
<organism evidence="1 2">
    <name type="scientific">Natranaerovirga pectinivora</name>
    <dbReference type="NCBI Taxonomy" id="682400"/>
    <lineage>
        <taxon>Bacteria</taxon>
        <taxon>Bacillati</taxon>
        <taxon>Bacillota</taxon>
        <taxon>Clostridia</taxon>
        <taxon>Lachnospirales</taxon>
        <taxon>Natranaerovirgaceae</taxon>
        <taxon>Natranaerovirga</taxon>
    </lineage>
</organism>
<dbReference type="InterPro" id="IPR016039">
    <property type="entry name" value="Thiolase-like"/>
</dbReference>
<accession>A0A4R3MJJ2</accession>
<dbReference type="OrthoDB" id="9770068at2"/>
<dbReference type="GO" id="GO:0016746">
    <property type="term" value="F:acyltransferase activity"/>
    <property type="evidence" value="ECO:0007669"/>
    <property type="project" value="InterPro"/>
</dbReference>
<dbReference type="AlphaFoldDB" id="A0A4R3MJJ2"/>
<dbReference type="Gene3D" id="3.40.47.40">
    <property type="entry name" value="Stage V sporulation protein AD"/>
    <property type="match status" value="1"/>
</dbReference>
<comment type="caution">
    <text evidence="1">The sequence shown here is derived from an EMBL/GenBank/DDBJ whole genome shotgun (WGS) entry which is preliminary data.</text>
</comment>
<dbReference type="RefSeq" id="WP_132252559.1">
    <property type="nucleotide sequence ID" value="NZ_SMAL01000006.1"/>
</dbReference>
<keyword evidence="2" id="KW-1185">Reference proteome</keyword>